<organism evidence="1 2">
    <name type="scientific">Raoultella terrigena</name>
    <name type="common">Klebsiella terrigena</name>
    <dbReference type="NCBI Taxonomy" id="577"/>
    <lineage>
        <taxon>Bacteria</taxon>
        <taxon>Pseudomonadati</taxon>
        <taxon>Pseudomonadota</taxon>
        <taxon>Gammaproteobacteria</taxon>
        <taxon>Enterobacterales</taxon>
        <taxon>Enterobacteriaceae</taxon>
        <taxon>Klebsiella/Raoultella group</taxon>
        <taxon>Raoultella</taxon>
    </lineage>
</organism>
<dbReference type="PANTHER" id="PTHR34319:SF6">
    <property type="entry name" value="MAJOR EXPORTED PROTEIN"/>
    <property type="match status" value="1"/>
</dbReference>
<dbReference type="InterPro" id="IPR052947">
    <property type="entry name" value="T6SS_Hcp1_domain"/>
</dbReference>
<dbReference type="Gene3D" id="2.30.110.20">
    <property type="entry name" value="Hcp1-like"/>
    <property type="match status" value="1"/>
</dbReference>
<accession>A0A3P8K5P7</accession>
<dbReference type="Pfam" id="PF05638">
    <property type="entry name" value="T6SS_HCP"/>
    <property type="match status" value="1"/>
</dbReference>
<proteinExistence type="predicted"/>
<dbReference type="NCBIfam" id="TIGR03344">
    <property type="entry name" value="VI_effect_Hcp1"/>
    <property type="match status" value="1"/>
</dbReference>
<name>A0A3P8K5P7_RAOTE</name>
<dbReference type="InterPro" id="IPR036624">
    <property type="entry name" value="Hcp1-lik_sf"/>
</dbReference>
<evidence type="ECO:0000313" key="1">
    <source>
        <dbReference type="EMBL" id="VDR24025.1"/>
    </source>
</evidence>
<protein>
    <submittedName>
        <fullName evidence="1">Secreted protein hcp</fullName>
    </submittedName>
</protein>
<gene>
    <name evidence="1" type="primary">hcpA_1</name>
    <name evidence="1" type="ORF">NCTC13098_00301</name>
</gene>
<dbReference type="InterPro" id="IPR008514">
    <property type="entry name" value="T6SS_Hcp"/>
</dbReference>
<dbReference type="EMBL" id="LR131271">
    <property type="protein sequence ID" value="VDR24025.1"/>
    <property type="molecule type" value="Genomic_DNA"/>
</dbReference>
<dbReference type="PANTHER" id="PTHR34319">
    <property type="entry name" value="MAJOR EXPORTED PROTEIN"/>
    <property type="match status" value="1"/>
</dbReference>
<dbReference type="KEGG" id="rtg:NCTC13098_00301"/>
<reference evidence="1 2" key="1">
    <citation type="submission" date="2018-12" db="EMBL/GenBank/DDBJ databases">
        <authorList>
            <consortium name="Pathogen Informatics"/>
        </authorList>
    </citation>
    <scope>NUCLEOTIDE SEQUENCE [LARGE SCALE GENOMIC DNA]</scope>
    <source>
        <strain evidence="1 2">NCTC13098</strain>
    </source>
</reference>
<dbReference type="SUPFAM" id="SSF141452">
    <property type="entry name" value="Hcp1-like"/>
    <property type="match status" value="1"/>
</dbReference>
<dbReference type="Proteomes" id="UP000274346">
    <property type="component" value="Chromosome"/>
</dbReference>
<evidence type="ECO:0000313" key="2">
    <source>
        <dbReference type="Proteomes" id="UP000274346"/>
    </source>
</evidence>
<sequence>MSLPAYMFLYDENGMLVNGGCTSPGRIGAIEVMSSSYGVGQPIDSNTGSMTGTRQHSPYVIHKQIDKISPYLAVCVCESRRLQKAEIKYYEINEAGIEREVYRVTLESVVVMSVNASHTYIPGSNNPNMIESVSFRSRGIEWFYLEGMIKYGDSWMRKEGKRAP</sequence>
<dbReference type="AlphaFoldDB" id="A0A3P8K5P7"/>